<keyword evidence="3" id="KW-1185">Reference proteome</keyword>
<dbReference type="GO" id="GO:0008236">
    <property type="term" value="F:serine-type peptidase activity"/>
    <property type="evidence" value="ECO:0007669"/>
    <property type="project" value="InterPro"/>
</dbReference>
<dbReference type="RefSeq" id="WP_282587588.1">
    <property type="nucleotide sequence ID" value="NZ_JAMOIM010000022.1"/>
</dbReference>
<dbReference type="AlphaFoldDB" id="A0AA42CQ91"/>
<name>A0AA42CQ91_9HYPH</name>
<accession>A0AA42CQ91</accession>
<sequence>MPKIVRSGQDWILDRFIGTLGVNALMPGFMTFMASPIVGFNNADLEYIGRTTKGVSSMRRAYERVGKYREGLAQEAEARGYVATARRQFHYASLAYGFAQYTVQEDHSPVKKALHDKSQECFGGVMRHAATPIEKVEIPFEDEPSYDAKTFPGILHLPAGPGPWPCVIFIPGTDMHKEQVPNPEDNIFIKRGMAVLALDGPGQGESLLRMLKVRVDTWNYERAVSAAIDYLETRPEIDSSRIATFGVSTGSYWSPRAAIWEARHGNRIKAAGGLAAQWDPSFVTEFEYAQPNFKSNYMYMAGDDSEAEFDRKAPLHDLRQDIAEITCPILIVQGEYDELCTPDQVEAILANAKAPTEMRIYEDEFHPLGGVAVEAYESAVDWLKDRLDQKPVEQSLITRIPRL</sequence>
<dbReference type="Pfam" id="PF00326">
    <property type="entry name" value="Peptidase_S9"/>
    <property type="match status" value="1"/>
</dbReference>
<dbReference type="Gene3D" id="3.40.50.1820">
    <property type="entry name" value="alpha/beta hydrolase"/>
    <property type="match status" value="1"/>
</dbReference>
<organism evidence="2 3">
    <name type="scientific">Lichenifustis flavocetrariae</name>
    <dbReference type="NCBI Taxonomy" id="2949735"/>
    <lineage>
        <taxon>Bacteria</taxon>
        <taxon>Pseudomonadati</taxon>
        <taxon>Pseudomonadota</taxon>
        <taxon>Alphaproteobacteria</taxon>
        <taxon>Hyphomicrobiales</taxon>
        <taxon>Lichenihabitantaceae</taxon>
        <taxon>Lichenifustis</taxon>
    </lineage>
</organism>
<evidence type="ECO:0000313" key="3">
    <source>
        <dbReference type="Proteomes" id="UP001165667"/>
    </source>
</evidence>
<feature type="domain" description="Peptidase S9 prolyl oligopeptidase catalytic" evidence="1">
    <location>
        <begin position="187"/>
        <end position="388"/>
    </location>
</feature>
<proteinExistence type="predicted"/>
<comment type="caution">
    <text evidence="2">The sequence shown here is derived from an EMBL/GenBank/DDBJ whole genome shotgun (WGS) entry which is preliminary data.</text>
</comment>
<reference evidence="2" key="1">
    <citation type="submission" date="2022-05" db="EMBL/GenBank/DDBJ databases">
        <authorList>
            <person name="Pankratov T."/>
        </authorList>
    </citation>
    <scope>NUCLEOTIDE SEQUENCE</scope>
    <source>
        <strain evidence="2">BP6-180914</strain>
    </source>
</reference>
<dbReference type="InterPro" id="IPR050261">
    <property type="entry name" value="FrsA_esterase"/>
</dbReference>
<dbReference type="SUPFAM" id="SSF53474">
    <property type="entry name" value="alpha/beta-Hydrolases"/>
    <property type="match status" value="1"/>
</dbReference>
<dbReference type="InterPro" id="IPR029058">
    <property type="entry name" value="AB_hydrolase_fold"/>
</dbReference>
<dbReference type="PANTHER" id="PTHR22946">
    <property type="entry name" value="DIENELACTONE HYDROLASE DOMAIN-CONTAINING PROTEIN-RELATED"/>
    <property type="match status" value="1"/>
</dbReference>
<dbReference type="InterPro" id="IPR001375">
    <property type="entry name" value="Peptidase_S9_cat"/>
</dbReference>
<protein>
    <submittedName>
        <fullName evidence="2">Prolyl oligopeptidase family serine peptidase</fullName>
    </submittedName>
</protein>
<dbReference type="GO" id="GO:0006508">
    <property type="term" value="P:proteolysis"/>
    <property type="evidence" value="ECO:0007669"/>
    <property type="project" value="InterPro"/>
</dbReference>
<dbReference type="Proteomes" id="UP001165667">
    <property type="component" value="Unassembled WGS sequence"/>
</dbReference>
<dbReference type="EMBL" id="JAMOIM010000022">
    <property type="protein sequence ID" value="MCW6511210.1"/>
    <property type="molecule type" value="Genomic_DNA"/>
</dbReference>
<evidence type="ECO:0000313" key="2">
    <source>
        <dbReference type="EMBL" id="MCW6511210.1"/>
    </source>
</evidence>
<dbReference type="PANTHER" id="PTHR22946:SF12">
    <property type="entry name" value="CONIDIAL PIGMENT BIOSYNTHESIS PROTEIN AYG1 (AFU_ORTHOLOGUE AFUA_2G17550)"/>
    <property type="match status" value="1"/>
</dbReference>
<evidence type="ECO:0000259" key="1">
    <source>
        <dbReference type="Pfam" id="PF00326"/>
    </source>
</evidence>
<gene>
    <name evidence="2" type="ORF">M8523_24735</name>
</gene>